<dbReference type="Gene3D" id="1.20.1070.10">
    <property type="entry name" value="Rhodopsin 7-helix transmembrane proteins"/>
    <property type="match status" value="1"/>
</dbReference>
<feature type="transmembrane region" description="Helical" evidence="1">
    <location>
        <begin position="266"/>
        <end position="289"/>
    </location>
</feature>
<evidence type="ECO:0000313" key="3">
    <source>
        <dbReference type="Proteomes" id="UP001149813"/>
    </source>
</evidence>
<comment type="caution">
    <text evidence="2">The sequence shown here is derived from an EMBL/GenBank/DDBJ whole genome shotgun (WGS) entry which is preliminary data.</text>
</comment>
<keyword evidence="1" id="KW-1133">Transmembrane helix</keyword>
<feature type="transmembrane region" description="Helical" evidence="1">
    <location>
        <begin position="170"/>
        <end position="197"/>
    </location>
</feature>
<organism evidence="2 3">
    <name type="scientific">Coemansia erecta</name>
    <dbReference type="NCBI Taxonomy" id="147472"/>
    <lineage>
        <taxon>Eukaryota</taxon>
        <taxon>Fungi</taxon>
        <taxon>Fungi incertae sedis</taxon>
        <taxon>Zoopagomycota</taxon>
        <taxon>Kickxellomycotina</taxon>
        <taxon>Kickxellomycetes</taxon>
        <taxon>Kickxellales</taxon>
        <taxon>Kickxellaceae</taxon>
        <taxon>Coemansia</taxon>
    </lineage>
</organism>
<feature type="transmembrane region" description="Helical" evidence="1">
    <location>
        <begin position="17"/>
        <end position="37"/>
    </location>
</feature>
<dbReference type="SUPFAM" id="SSF81321">
    <property type="entry name" value="Family A G protein-coupled receptor-like"/>
    <property type="match status" value="1"/>
</dbReference>
<gene>
    <name evidence="2" type="ORF">LPJ53_002626</name>
</gene>
<accession>A0A9W7Y2X4</accession>
<reference evidence="2" key="1">
    <citation type="submission" date="2022-07" db="EMBL/GenBank/DDBJ databases">
        <title>Phylogenomic reconstructions and comparative analyses of Kickxellomycotina fungi.</title>
        <authorList>
            <person name="Reynolds N.K."/>
            <person name="Stajich J.E."/>
            <person name="Barry K."/>
            <person name="Grigoriev I.V."/>
            <person name="Crous P."/>
            <person name="Smith M.E."/>
        </authorList>
    </citation>
    <scope>NUCLEOTIDE SEQUENCE</scope>
    <source>
        <strain evidence="2">NBRC 32514</strain>
    </source>
</reference>
<keyword evidence="1" id="KW-0472">Membrane</keyword>
<name>A0A9W7Y2X4_9FUNG</name>
<sequence length="349" mass="40114">MSGTSWLTDYYCSVVDVLSPACGLSVAVSAAVLISMYRDAANTVTVRVSGMLGLSDALYQISQLIIRELSQQPSQQQKPTAAARVFAFTAYFFPLLNTFLVSRIALDLQINFLRWFGHSKWLRWVTRHYVRLAILVAFLLASPLFFASARFDEHFMYSQWSFGQRPINNIMYMVFGFYLWVLLQLANFALVIIVVVVRLRVQLPSQQHDNPGSLSTDVMRTLENRMRRKARILILYPLSPIVFYSPALIFYWVQTLHLKQSRATKAIWITEVVVGPLQSVFDAAVFLSLPPVQRVIRWYWTLHKDSDMVPLVERSRRESVFIGRPSAATLTFEEEWVQDVTDPQSLPLF</sequence>
<protein>
    <submittedName>
        <fullName evidence="2">Uncharacterized protein</fullName>
    </submittedName>
</protein>
<keyword evidence="1" id="KW-0812">Transmembrane</keyword>
<dbReference type="Proteomes" id="UP001149813">
    <property type="component" value="Unassembled WGS sequence"/>
</dbReference>
<dbReference type="AlphaFoldDB" id="A0A9W7Y2X4"/>
<evidence type="ECO:0000256" key="1">
    <source>
        <dbReference type="SAM" id="Phobius"/>
    </source>
</evidence>
<keyword evidence="3" id="KW-1185">Reference proteome</keyword>
<evidence type="ECO:0000313" key="2">
    <source>
        <dbReference type="EMBL" id="KAJ1723008.1"/>
    </source>
</evidence>
<proteinExistence type="predicted"/>
<feature type="transmembrane region" description="Helical" evidence="1">
    <location>
        <begin position="233"/>
        <end position="254"/>
    </location>
</feature>
<feature type="transmembrane region" description="Helical" evidence="1">
    <location>
        <begin position="129"/>
        <end position="150"/>
    </location>
</feature>
<dbReference type="OrthoDB" id="2282627at2759"/>
<dbReference type="EMBL" id="JANBOJ010000085">
    <property type="protein sequence ID" value="KAJ1723008.1"/>
    <property type="molecule type" value="Genomic_DNA"/>
</dbReference>